<reference evidence="1 2" key="1">
    <citation type="submission" date="2007-10" db="EMBL/GenBank/DDBJ databases">
        <title>Complete sequence of Desulfococcus oleovorans Hxd3.</title>
        <authorList>
            <consortium name="US DOE Joint Genome Institute"/>
            <person name="Copeland A."/>
            <person name="Lucas S."/>
            <person name="Lapidus A."/>
            <person name="Barry K."/>
            <person name="Glavina del Rio T."/>
            <person name="Dalin E."/>
            <person name="Tice H."/>
            <person name="Pitluck S."/>
            <person name="Kiss H."/>
            <person name="Brettin T."/>
            <person name="Bruce D."/>
            <person name="Detter J.C."/>
            <person name="Han C."/>
            <person name="Schmutz J."/>
            <person name="Larimer F."/>
            <person name="Land M."/>
            <person name="Hauser L."/>
            <person name="Kyrpides N."/>
            <person name="Kim E."/>
            <person name="Wawrik B."/>
            <person name="Richardson P."/>
        </authorList>
    </citation>
    <scope>NUCLEOTIDE SEQUENCE [LARGE SCALE GENOMIC DNA]</scope>
    <source>
        <strain evidence="2">DSM 6200 / JCM 39069 / Hxd3</strain>
    </source>
</reference>
<dbReference type="RefSeq" id="WP_012174706.1">
    <property type="nucleotide sequence ID" value="NC_009943.1"/>
</dbReference>
<evidence type="ECO:0000313" key="1">
    <source>
        <dbReference type="EMBL" id="ABW67089.1"/>
    </source>
</evidence>
<dbReference type="HOGENOM" id="CLU_098264_0_0_7"/>
<dbReference type="InterPro" id="IPR000485">
    <property type="entry name" value="AsnC-type_HTH_dom"/>
</dbReference>
<dbReference type="Pfam" id="PF13412">
    <property type="entry name" value="HTH_24"/>
    <property type="match status" value="1"/>
</dbReference>
<dbReference type="Gene3D" id="1.10.10.10">
    <property type="entry name" value="Winged helix-like DNA-binding domain superfamily/Winged helix DNA-binding domain"/>
    <property type="match status" value="1"/>
</dbReference>
<dbReference type="PRINTS" id="PR00033">
    <property type="entry name" value="HTHASNC"/>
</dbReference>
<name>A8ZY82_DESOH</name>
<evidence type="ECO:0000313" key="2">
    <source>
        <dbReference type="Proteomes" id="UP000008561"/>
    </source>
</evidence>
<dbReference type="SUPFAM" id="SSF46785">
    <property type="entry name" value="Winged helix' DNA-binding domain"/>
    <property type="match status" value="1"/>
</dbReference>
<dbReference type="STRING" id="96561.Dole_1283"/>
<dbReference type="OrthoDB" id="8537236at2"/>
<dbReference type="AlphaFoldDB" id="A8ZY82"/>
<dbReference type="EMBL" id="CP000859">
    <property type="protein sequence ID" value="ABW67089.1"/>
    <property type="molecule type" value="Genomic_DNA"/>
</dbReference>
<organism evidence="1 2">
    <name type="scientific">Desulfosudis oleivorans (strain DSM 6200 / JCM 39069 / Hxd3)</name>
    <name type="common">Desulfococcus oleovorans</name>
    <dbReference type="NCBI Taxonomy" id="96561"/>
    <lineage>
        <taxon>Bacteria</taxon>
        <taxon>Pseudomonadati</taxon>
        <taxon>Thermodesulfobacteriota</taxon>
        <taxon>Desulfobacteria</taxon>
        <taxon>Desulfobacterales</taxon>
        <taxon>Desulfosudaceae</taxon>
        <taxon>Desulfosudis</taxon>
    </lineage>
</organism>
<accession>A8ZY82</accession>
<keyword evidence="2" id="KW-1185">Reference proteome</keyword>
<gene>
    <name evidence="1" type="ordered locus">Dole_1283</name>
</gene>
<sequence>MDKIDLRTLQILEEIGQDGQLSQRRLADRLGISLGLVNSFVKRLANKGYFKIINTPPNRFVYVLTPKGFAEKARLSYKYITYSYRFYRNARHQLRELFIELTGAGVGSVVFAGISDFAEIAYLSLQEVPVTLAGVVDDADGRHLFFGHVVRPVHEIAGFSYDRVLITDIEHHERLQTLLEQMGIARSRIRVP</sequence>
<dbReference type="InterPro" id="IPR036388">
    <property type="entry name" value="WH-like_DNA-bd_sf"/>
</dbReference>
<dbReference type="Proteomes" id="UP000008561">
    <property type="component" value="Chromosome"/>
</dbReference>
<dbReference type="KEGG" id="dol:Dole_1283"/>
<dbReference type="InterPro" id="IPR036390">
    <property type="entry name" value="WH_DNA-bd_sf"/>
</dbReference>
<dbReference type="GO" id="GO:0043565">
    <property type="term" value="F:sequence-specific DNA binding"/>
    <property type="evidence" value="ECO:0007669"/>
    <property type="project" value="InterPro"/>
</dbReference>
<protein>
    <submittedName>
        <fullName evidence="1">Putative transcriptional regulator, AsnC family</fullName>
    </submittedName>
</protein>
<dbReference type="eggNOG" id="COG1846">
    <property type="taxonomic scope" value="Bacteria"/>
</dbReference>
<proteinExistence type="predicted"/>